<feature type="transmembrane region" description="Helical" evidence="1">
    <location>
        <begin position="12"/>
        <end position="34"/>
    </location>
</feature>
<keyword evidence="1" id="KW-0472">Membrane</keyword>
<evidence type="ECO:0000313" key="2">
    <source>
        <dbReference type="EMBL" id="SQJ17141.1"/>
    </source>
</evidence>
<proteinExistence type="predicted"/>
<keyword evidence="1" id="KW-0812">Transmembrane</keyword>
<gene>
    <name evidence="2" type="ORF">NCTC12112_03283</name>
</gene>
<feature type="transmembrane region" description="Helical" evidence="1">
    <location>
        <begin position="84"/>
        <end position="102"/>
    </location>
</feature>
<evidence type="ECO:0000313" key="3">
    <source>
        <dbReference type="Proteomes" id="UP000249008"/>
    </source>
</evidence>
<dbReference type="KEGG" id="ful:C4N20_06955"/>
<protein>
    <submittedName>
        <fullName evidence="2">Uncharacterized protein</fullName>
    </submittedName>
</protein>
<accession>A0AAX1TS69</accession>
<dbReference type="RefSeq" id="WP_005982494.1">
    <property type="nucleotide sequence ID" value="NZ_BAABXY010000001.1"/>
</dbReference>
<evidence type="ECO:0000256" key="1">
    <source>
        <dbReference type="SAM" id="Phobius"/>
    </source>
</evidence>
<keyword evidence="1" id="KW-1133">Transmembrane helix</keyword>
<organism evidence="2 3">
    <name type="scientific">Fusobacterium ulcerans</name>
    <dbReference type="NCBI Taxonomy" id="861"/>
    <lineage>
        <taxon>Bacteria</taxon>
        <taxon>Fusobacteriati</taxon>
        <taxon>Fusobacteriota</taxon>
        <taxon>Fusobacteriia</taxon>
        <taxon>Fusobacteriales</taxon>
        <taxon>Fusobacteriaceae</taxon>
        <taxon>Fusobacterium</taxon>
    </lineage>
</organism>
<dbReference type="EMBL" id="LS483487">
    <property type="protein sequence ID" value="SQJ17141.1"/>
    <property type="molecule type" value="Genomic_DNA"/>
</dbReference>
<name>A0AAX1TS69_9FUSO</name>
<dbReference type="AlphaFoldDB" id="A0AAX1TS69"/>
<feature type="transmembrane region" description="Helical" evidence="1">
    <location>
        <begin position="46"/>
        <end position="64"/>
    </location>
</feature>
<dbReference type="Proteomes" id="UP000249008">
    <property type="component" value="Chromosome 1"/>
</dbReference>
<dbReference type="GeneID" id="78454541"/>
<sequence>MLKNNRKKSVYTILWLLLFFTIGIIIITLFLYPIYSGILGLIWNKIILPFEMALFPTVFVYLGLHEFLHQEKEKNGKISFTQKIITLLGCLCCIPWCLMIFTQEEGPIHAISDLIKGPVTESLSFSSIHYQRNYNHIIYTKPYFNLWLLKSDSSANYIILKLENRNSRLIEPLSKKFIINNTVWNTQKILESFKEDSDVSIYSSELDIQDIPDIKVTYYPRSMVFVSIECD</sequence>
<reference evidence="2 3" key="1">
    <citation type="submission" date="2018-06" db="EMBL/GenBank/DDBJ databases">
        <authorList>
            <consortium name="Pathogen Informatics"/>
            <person name="Doyle S."/>
        </authorList>
    </citation>
    <scope>NUCLEOTIDE SEQUENCE [LARGE SCALE GENOMIC DNA]</scope>
    <source>
        <strain evidence="2 3">NCTC12112</strain>
    </source>
</reference>